<evidence type="ECO:0000256" key="3">
    <source>
        <dbReference type="ARBA" id="ARBA00022729"/>
    </source>
</evidence>
<proteinExistence type="inferred from homology"/>
<dbReference type="STRING" id="1231391.GCA_000308195_02109"/>
<keyword evidence="2" id="KW-0813">Transport</keyword>
<organism evidence="5 6">
    <name type="scientific">Pusillimonas noertemannii</name>
    <dbReference type="NCBI Taxonomy" id="305977"/>
    <lineage>
        <taxon>Bacteria</taxon>
        <taxon>Pseudomonadati</taxon>
        <taxon>Pseudomonadota</taxon>
        <taxon>Betaproteobacteria</taxon>
        <taxon>Burkholderiales</taxon>
        <taxon>Alcaligenaceae</taxon>
        <taxon>Pusillimonas</taxon>
    </lineage>
</organism>
<feature type="chain" id="PRO_5015613301" evidence="4">
    <location>
        <begin position="22"/>
        <end position="324"/>
    </location>
</feature>
<evidence type="ECO:0000313" key="5">
    <source>
        <dbReference type="EMBL" id="PVY62571.1"/>
    </source>
</evidence>
<name>A0A2U1CNH8_9BURK</name>
<dbReference type="NCBIfam" id="NF037995">
    <property type="entry name" value="TRAP_S1"/>
    <property type="match status" value="1"/>
</dbReference>
<evidence type="ECO:0000313" key="6">
    <source>
        <dbReference type="Proteomes" id="UP000246145"/>
    </source>
</evidence>
<protein>
    <submittedName>
        <fullName evidence="5">TRAP-type C4-dicarboxylate transport system substrate-binding protein</fullName>
    </submittedName>
</protein>
<accession>A0A2U1CNH8</accession>
<dbReference type="GO" id="GO:0055085">
    <property type="term" value="P:transmembrane transport"/>
    <property type="evidence" value="ECO:0007669"/>
    <property type="project" value="InterPro"/>
</dbReference>
<evidence type="ECO:0000256" key="1">
    <source>
        <dbReference type="ARBA" id="ARBA00009023"/>
    </source>
</evidence>
<dbReference type="AlphaFoldDB" id="A0A2U1CNH8"/>
<dbReference type="EMBL" id="QEKO01000002">
    <property type="protein sequence ID" value="PVY62571.1"/>
    <property type="molecule type" value="Genomic_DNA"/>
</dbReference>
<dbReference type="Proteomes" id="UP000246145">
    <property type="component" value="Unassembled WGS sequence"/>
</dbReference>
<evidence type="ECO:0000256" key="4">
    <source>
        <dbReference type="SAM" id="SignalP"/>
    </source>
</evidence>
<comment type="caution">
    <text evidence="5">The sequence shown here is derived from an EMBL/GenBank/DDBJ whole genome shotgun (WGS) entry which is preliminary data.</text>
</comment>
<dbReference type="RefSeq" id="WP_165832531.1">
    <property type="nucleotide sequence ID" value="NZ_JACCEX010000002.1"/>
</dbReference>
<dbReference type="InterPro" id="IPR038404">
    <property type="entry name" value="TRAP_DctP_sf"/>
</dbReference>
<dbReference type="Pfam" id="PF03480">
    <property type="entry name" value="DctP"/>
    <property type="match status" value="1"/>
</dbReference>
<keyword evidence="6" id="KW-1185">Reference proteome</keyword>
<evidence type="ECO:0000256" key="2">
    <source>
        <dbReference type="ARBA" id="ARBA00022448"/>
    </source>
</evidence>
<dbReference type="PANTHER" id="PTHR33376:SF7">
    <property type="entry name" value="C4-DICARBOXYLATE-BINDING PROTEIN DCTB"/>
    <property type="match status" value="1"/>
</dbReference>
<reference evidence="5 6" key="1">
    <citation type="submission" date="2018-04" db="EMBL/GenBank/DDBJ databases">
        <title>Genomic Encyclopedia of Type Strains, Phase IV (KMG-IV): sequencing the most valuable type-strain genomes for metagenomic binning, comparative biology and taxonomic classification.</title>
        <authorList>
            <person name="Goeker M."/>
        </authorList>
    </citation>
    <scope>NUCLEOTIDE SEQUENCE [LARGE SCALE GENOMIC DNA]</scope>
    <source>
        <strain evidence="5 6">DSM 10065</strain>
    </source>
</reference>
<dbReference type="Gene3D" id="3.40.190.170">
    <property type="entry name" value="Bacterial extracellular solute-binding protein, family 7"/>
    <property type="match status" value="1"/>
</dbReference>
<comment type="similarity">
    <text evidence="1">Belongs to the bacterial solute-binding protein 7 family.</text>
</comment>
<dbReference type="PANTHER" id="PTHR33376">
    <property type="match status" value="1"/>
</dbReference>
<dbReference type="InterPro" id="IPR018389">
    <property type="entry name" value="DctP_fam"/>
</dbReference>
<sequence>MRKFLLALSACAVMFSSSAFAEPVTLRAISAFPPNLEFTKQFQAFIDRVNRAGEGVVKIQFVGGPEVIPPQQQDTALRNGVFDMQMGPASYYNGIVPEADALFGANVGPVQAREDGAVELLNDIWRKKLNAQFIGWQSGGIPFYVYLTDPPKMSGKGVLDLTGIQLRSTPAYREWFEALGGNNVMLQTSEMFTAMERGVVRGLGWPAISFTDIGVHKFLKYRVAPPVWQLDLVIIMNGRKWDGLSPEAKQVIEKAAIEHEKATQRDFAAIRDRETKILEQSGIQTVEVDNPALHLKIAHDLVWDRLASRDPSNVEMLKSKLYKE</sequence>
<gene>
    <name evidence="5" type="ORF">C7440_2065</name>
</gene>
<keyword evidence="3 4" id="KW-0732">Signal</keyword>
<feature type="signal peptide" evidence="4">
    <location>
        <begin position="1"/>
        <end position="21"/>
    </location>
</feature>